<accession>X1RXK5</accession>
<evidence type="ECO:0000256" key="1">
    <source>
        <dbReference type="ARBA" id="ARBA00000085"/>
    </source>
</evidence>
<dbReference type="EMBL" id="BARW01001009">
    <property type="protein sequence ID" value="GAI71646.1"/>
    <property type="molecule type" value="Genomic_DNA"/>
</dbReference>
<dbReference type="InterPro" id="IPR052162">
    <property type="entry name" value="Sensor_kinase/Photoreceptor"/>
</dbReference>
<evidence type="ECO:0000256" key="5">
    <source>
        <dbReference type="ARBA" id="ARBA00022777"/>
    </source>
</evidence>
<keyword evidence="4" id="KW-0808">Transferase</keyword>
<dbReference type="GO" id="GO:0004673">
    <property type="term" value="F:protein histidine kinase activity"/>
    <property type="evidence" value="ECO:0007669"/>
    <property type="project" value="UniProtKB-EC"/>
</dbReference>
<comment type="caution">
    <text evidence="8">The sequence shown here is derived from an EMBL/GenBank/DDBJ whole genome shotgun (WGS) entry which is preliminary data.</text>
</comment>
<comment type="catalytic activity">
    <reaction evidence="1">
        <text>ATP + protein L-histidine = ADP + protein N-phospho-L-histidine.</text>
        <dbReference type="EC" id="2.7.13.3"/>
    </reaction>
</comment>
<evidence type="ECO:0000313" key="8">
    <source>
        <dbReference type="EMBL" id="GAI71646.1"/>
    </source>
</evidence>
<dbReference type="PROSITE" id="PS50112">
    <property type="entry name" value="PAS"/>
    <property type="match status" value="2"/>
</dbReference>
<dbReference type="Pfam" id="PF13426">
    <property type="entry name" value="PAS_9"/>
    <property type="match status" value="1"/>
</dbReference>
<evidence type="ECO:0000259" key="7">
    <source>
        <dbReference type="PROSITE" id="PS50112"/>
    </source>
</evidence>
<keyword evidence="5" id="KW-0418">Kinase</keyword>
<dbReference type="Pfam" id="PF08447">
    <property type="entry name" value="PAS_3"/>
    <property type="match status" value="1"/>
</dbReference>
<name>X1RXK5_9ZZZZ</name>
<dbReference type="NCBIfam" id="TIGR00229">
    <property type="entry name" value="sensory_box"/>
    <property type="match status" value="2"/>
</dbReference>
<keyword evidence="3" id="KW-0597">Phosphoprotein</keyword>
<feature type="coiled-coil region" evidence="6">
    <location>
        <begin position="1"/>
        <end position="45"/>
    </location>
</feature>
<evidence type="ECO:0000256" key="6">
    <source>
        <dbReference type="SAM" id="Coils"/>
    </source>
</evidence>
<dbReference type="EC" id="2.7.13.3" evidence="2"/>
<dbReference type="SUPFAM" id="SSF55785">
    <property type="entry name" value="PYP-like sensor domain (PAS domain)"/>
    <property type="match status" value="2"/>
</dbReference>
<evidence type="ECO:0000256" key="4">
    <source>
        <dbReference type="ARBA" id="ARBA00022679"/>
    </source>
</evidence>
<keyword evidence="6" id="KW-0175">Coiled coil</keyword>
<dbReference type="PANTHER" id="PTHR43304:SF1">
    <property type="entry name" value="PAC DOMAIN-CONTAINING PROTEIN"/>
    <property type="match status" value="1"/>
</dbReference>
<organism evidence="8">
    <name type="scientific">marine sediment metagenome</name>
    <dbReference type="NCBI Taxonomy" id="412755"/>
    <lineage>
        <taxon>unclassified sequences</taxon>
        <taxon>metagenomes</taxon>
        <taxon>ecological metagenomes</taxon>
    </lineage>
</organism>
<dbReference type="InterPro" id="IPR035965">
    <property type="entry name" value="PAS-like_dom_sf"/>
</dbReference>
<evidence type="ECO:0000256" key="2">
    <source>
        <dbReference type="ARBA" id="ARBA00012438"/>
    </source>
</evidence>
<reference evidence="8" key="1">
    <citation type="journal article" date="2014" name="Front. Microbiol.">
        <title>High frequency of phylogenetically diverse reductive dehalogenase-homologous genes in deep subseafloor sedimentary metagenomes.</title>
        <authorList>
            <person name="Kawai M."/>
            <person name="Futagami T."/>
            <person name="Toyoda A."/>
            <person name="Takaki Y."/>
            <person name="Nishi S."/>
            <person name="Hori S."/>
            <person name="Arai W."/>
            <person name="Tsubouchi T."/>
            <person name="Morono Y."/>
            <person name="Uchiyama I."/>
            <person name="Ito T."/>
            <person name="Fujiyama A."/>
            <person name="Inagaki F."/>
            <person name="Takami H."/>
        </authorList>
    </citation>
    <scope>NUCLEOTIDE SEQUENCE</scope>
    <source>
        <strain evidence="8">Expedition CK06-06</strain>
    </source>
</reference>
<protein>
    <recommendedName>
        <fullName evidence="2">histidine kinase</fullName>
        <ecNumber evidence="2">2.7.13.3</ecNumber>
    </recommendedName>
</protein>
<dbReference type="PANTHER" id="PTHR43304">
    <property type="entry name" value="PHYTOCHROME-LIKE PROTEIN CPH1"/>
    <property type="match status" value="1"/>
</dbReference>
<dbReference type="AlphaFoldDB" id="X1RXK5"/>
<dbReference type="InterPro" id="IPR013655">
    <property type="entry name" value="PAS_fold_3"/>
</dbReference>
<feature type="domain" description="PAS" evidence="7">
    <location>
        <begin position="81"/>
        <end position="115"/>
    </location>
</feature>
<dbReference type="SMART" id="SM00091">
    <property type="entry name" value="PAS"/>
    <property type="match status" value="2"/>
</dbReference>
<proteinExistence type="predicted"/>
<dbReference type="Gene3D" id="3.30.450.20">
    <property type="entry name" value="PAS domain"/>
    <property type="match status" value="2"/>
</dbReference>
<dbReference type="CDD" id="cd00130">
    <property type="entry name" value="PAS"/>
    <property type="match status" value="2"/>
</dbReference>
<dbReference type="InterPro" id="IPR000014">
    <property type="entry name" value="PAS"/>
</dbReference>
<sequence>MGDREKDKEQLKNELMELHKKIDELECEKAQQKQAEEKLVKSEETHRLIAENSSDIITLHNFNLQATFTYISPSIKDFSSGYEPEELIGKSPFEFIHPDDKKKLFSILKNYISAKVKKLFAGKESPTTERIEFRFKDKEGNWRYIQSTGNIVGNQLLFITRDITNQKKVEEALRISQQEFASLFKSSPEALVYTDEKTSILDINPRFTELFGYALEEIKGRNIDDGMIQTPEKIEEAKRLTNKALKGAFYYETIRKKKDGTLFSVAISGSPVIID</sequence>
<feature type="non-terminal residue" evidence="8">
    <location>
        <position position="275"/>
    </location>
</feature>
<feature type="domain" description="PAS" evidence="7">
    <location>
        <begin position="176"/>
        <end position="248"/>
    </location>
</feature>
<gene>
    <name evidence="8" type="ORF">S12H4_03551</name>
</gene>
<evidence type="ECO:0000256" key="3">
    <source>
        <dbReference type="ARBA" id="ARBA00022553"/>
    </source>
</evidence>